<feature type="non-terminal residue" evidence="1">
    <location>
        <position position="1"/>
    </location>
</feature>
<keyword evidence="2" id="KW-1185">Reference proteome</keyword>
<comment type="caution">
    <text evidence="1">The sequence shown here is derived from an EMBL/GenBank/DDBJ whole genome shotgun (WGS) entry which is preliminary data.</text>
</comment>
<gene>
    <name evidence="1" type="ORF">PIB30_109209</name>
</gene>
<dbReference type="EMBL" id="JASCZI010277334">
    <property type="protein sequence ID" value="MED6226995.1"/>
    <property type="molecule type" value="Genomic_DNA"/>
</dbReference>
<evidence type="ECO:0000313" key="1">
    <source>
        <dbReference type="EMBL" id="MED6226995.1"/>
    </source>
</evidence>
<sequence>LQAVVLLTSVILFKAQHRRQMSSKVVHAEILNAAVEMVAIKGRPIRGLSIKGNRLSKEKANSNIPKQSLMQIQDKGQVASVTNVA</sequence>
<organism evidence="1 2">
    <name type="scientific">Stylosanthes scabra</name>
    <dbReference type="NCBI Taxonomy" id="79078"/>
    <lineage>
        <taxon>Eukaryota</taxon>
        <taxon>Viridiplantae</taxon>
        <taxon>Streptophyta</taxon>
        <taxon>Embryophyta</taxon>
        <taxon>Tracheophyta</taxon>
        <taxon>Spermatophyta</taxon>
        <taxon>Magnoliopsida</taxon>
        <taxon>eudicotyledons</taxon>
        <taxon>Gunneridae</taxon>
        <taxon>Pentapetalae</taxon>
        <taxon>rosids</taxon>
        <taxon>fabids</taxon>
        <taxon>Fabales</taxon>
        <taxon>Fabaceae</taxon>
        <taxon>Papilionoideae</taxon>
        <taxon>50 kb inversion clade</taxon>
        <taxon>dalbergioids sensu lato</taxon>
        <taxon>Dalbergieae</taxon>
        <taxon>Pterocarpus clade</taxon>
        <taxon>Stylosanthes</taxon>
    </lineage>
</organism>
<reference evidence="1 2" key="1">
    <citation type="journal article" date="2023" name="Plants (Basel)">
        <title>Bridging the Gap: Combining Genomics and Transcriptomics Approaches to Understand Stylosanthes scabra, an Orphan Legume from the Brazilian Caatinga.</title>
        <authorList>
            <person name="Ferreira-Neto J.R.C."/>
            <person name="da Silva M.D."/>
            <person name="Binneck E."/>
            <person name="de Melo N.F."/>
            <person name="da Silva R.H."/>
            <person name="de Melo A.L.T.M."/>
            <person name="Pandolfi V."/>
            <person name="Bustamante F.O."/>
            <person name="Brasileiro-Vidal A.C."/>
            <person name="Benko-Iseppon A.M."/>
        </authorList>
    </citation>
    <scope>NUCLEOTIDE SEQUENCE [LARGE SCALE GENOMIC DNA]</scope>
    <source>
        <tissue evidence="1">Leaves</tissue>
    </source>
</reference>
<proteinExistence type="predicted"/>
<dbReference type="Proteomes" id="UP001341840">
    <property type="component" value="Unassembled WGS sequence"/>
</dbReference>
<evidence type="ECO:0000313" key="2">
    <source>
        <dbReference type="Proteomes" id="UP001341840"/>
    </source>
</evidence>
<accession>A0ABU6ZYK4</accession>
<protein>
    <submittedName>
        <fullName evidence="1">Uncharacterized protein</fullName>
    </submittedName>
</protein>
<name>A0ABU6ZYK4_9FABA</name>